<evidence type="ECO:0000313" key="2">
    <source>
        <dbReference type="Proteomes" id="UP000663831"/>
    </source>
</evidence>
<organism evidence="1 2">
    <name type="scientific">Rhizoctonia solani</name>
    <dbReference type="NCBI Taxonomy" id="456999"/>
    <lineage>
        <taxon>Eukaryota</taxon>
        <taxon>Fungi</taxon>
        <taxon>Dikarya</taxon>
        <taxon>Basidiomycota</taxon>
        <taxon>Agaricomycotina</taxon>
        <taxon>Agaricomycetes</taxon>
        <taxon>Cantharellales</taxon>
        <taxon>Ceratobasidiaceae</taxon>
        <taxon>Rhizoctonia</taxon>
    </lineage>
</organism>
<comment type="caution">
    <text evidence="1">The sequence shown here is derived from an EMBL/GenBank/DDBJ whole genome shotgun (WGS) entry which is preliminary data.</text>
</comment>
<sequence length="78" mass="8839">MAANLSAPPECKYVSLIEPGDGDIQICVNGTCFETHRYLLKRFQGLKLHLDEQPVEISIQCKDVLADEFYGMFKLLYA</sequence>
<dbReference type="EMBL" id="CAJMWV010001479">
    <property type="protein sequence ID" value="CAE6438437.1"/>
    <property type="molecule type" value="Genomic_DNA"/>
</dbReference>
<proteinExistence type="predicted"/>
<evidence type="ECO:0008006" key="3">
    <source>
        <dbReference type="Google" id="ProtNLM"/>
    </source>
</evidence>
<dbReference type="AlphaFoldDB" id="A0A8H2XYX0"/>
<dbReference type="Proteomes" id="UP000663831">
    <property type="component" value="Unassembled WGS sequence"/>
</dbReference>
<reference evidence="1" key="1">
    <citation type="submission" date="2021-01" db="EMBL/GenBank/DDBJ databases">
        <authorList>
            <person name="Kaushik A."/>
        </authorList>
    </citation>
    <scope>NUCLEOTIDE SEQUENCE</scope>
    <source>
        <strain evidence="1">AG3-1AP</strain>
    </source>
</reference>
<evidence type="ECO:0000313" key="1">
    <source>
        <dbReference type="EMBL" id="CAE6438437.1"/>
    </source>
</evidence>
<name>A0A8H2XYX0_9AGAM</name>
<accession>A0A8H2XYX0</accession>
<feature type="non-terminal residue" evidence="1">
    <location>
        <position position="1"/>
    </location>
</feature>
<gene>
    <name evidence="1" type="ORF">RDB_LOCUS51060</name>
</gene>
<protein>
    <recommendedName>
        <fullName evidence="3">BTB domain-containing protein</fullName>
    </recommendedName>
</protein>